<dbReference type="PANTHER" id="PTHR44145">
    <property type="entry name" value="DNAJ HOMOLOG SUBFAMILY A MEMBER 3, MITOCHONDRIAL"/>
    <property type="match status" value="1"/>
</dbReference>
<feature type="compositionally biased region" description="Low complexity" evidence="2">
    <location>
        <begin position="206"/>
        <end position="221"/>
    </location>
</feature>
<evidence type="ECO:0000313" key="5">
    <source>
        <dbReference type="Proteomes" id="UP001355207"/>
    </source>
</evidence>
<evidence type="ECO:0000313" key="4">
    <source>
        <dbReference type="EMBL" id="WWC85560.1"/>
    </source>
</evidence>
<keyword evidence="5" id="KW-1185">Reference proteome</keyword>
<dbReference type="AlphaFoldDB" id="A0AAX4JLY1"/>
<dbReference type="SMART" id="SM00271">
    <property type="entry name" value="DnaJ"/>
    <property type="match status" value="1"/>
</dbReference>
<dbReference type="EMBL" id="CP144098">
    <property type="protein sequence ID" value="WWC85560.1"/>
    <property type="molecule type" value="Genomic_DNA"/>
</dbReference>
<dbReference type="GeneID" id="91091096"/>
<dbReference type="PRINTS" id="PR00625">
    <property type="entry name" value="JDOMAIN"/>
</dbReference>
<dbReference type="InterPro" id="IPR001623">
    <property type="entry name" value="DnaJ_domain"/>
</dbReference>
<dbReference type="InterPro" id="IPR051938">
    <property type="entry name" value="Apopto_cytoskel_mod"/>
</dbReference>
<dbReference type="CDD" id="cd06257">
    <property type="entry name" value="DnaJ"/>
    <property type="match status" value="1"/>
</dbReference>
<feature type="domain" description="J" evidence="3">
    <location>
        <begin position="59"/>
        <end position="121"/>
    </location>
</feature>
<dbReference type="InterPro" id="IPR018253">
    <property type="entry name" value="DnaJ_domain_CS"/>
</dbReference>
<feature type="region of interest" description="Disordered" evidence="2">
    <location>
        <begin position="120"/>
        <end position="192"/>
    </location>
</feature>
<dbReference type="InterPro" id="IPR036869">
    <property type="entry name" value="J_dom_sf"/>
</dbReference>
<feature type="region of interest" description="Disordered" evidence="2">
    <location>
        <begin position="206"/>
        <end position="231"/>
    </location>
</feature>
<feature type="region of interest" description="Disordered" evidence="2">
    <location>
        <begin position="289"/>
        <end position="318"/>
    </location>
</feature>
<evidence type="ECO:0000259" key="3">
    <source>
        <dbReference type="PROSITE" id="PS50076"/>
    </source>
</evidence>
<accession>A0AAX4JLY1</accession>
<evidence type="ECO:0000256" key="2">
    <source>
        <dbReference type="SAM" id="MobiDB-lite"/>
    </source>
</evidence>
<dbReference type="PANTHER" id="PTHR44145:SF3">
    <property type="entry name" value="DNAJ HOMOLOG SUBFAMILY A MEMBER 3, MITOCHONDRIAL"/>
    <property type="match status" value="1"/>
</dbReference>
<dbReference type="Proteomes" id="UP001355207">
    <property type="component" value="Chromosome 1"/>
</dbReference>
<feature type="compositionally biased region" description="Basic and acidic residues" evidence="2">
    <location>
        <begin position="305"/>
        <end position="318"/>
    </location>
</feature>
<dbReference type="SUPFAM" id="SSF46565">
    <property type="entry name" value="Chaperone J-domain"/>
    <property type="match status" value="1"/>
</dbReference>
<dbReference type="Gene3D" id="1.10.287.110">
    <property type="entry name" value="DnaJ domain"/>
    <property type="match status" value="1"/>
</dbReference>
<keyword evidence="1" id="KW-0143">Chaperone</keyword>
<reference evidence="4 5" key="1">
    <citation type="submission" date="2024-01" db="EMBL/GenBank/DDBJ databases">
        <title>Comparative genomics of Cryptococcus and Kwoniella reveals pathogenesis evolution and contrasting modes of karyotype evolution via chromosome fusion or intercentromeric recombination.</title>
        <authorList>
            <person name="Coelho M.A."/>
            <person name="David-Palma M."/>
            <person name="Shea T."/>
            <person name="Bowers K."/>
            <person name="McGinley-Smith S."/>
            <person name="Mohammad A.W."/>
            <person name="Gnirke A."/>
            <person name="Yurkov A.M."/>
            <person name="Nowrousian M."/>
            <person name="Sun S."/>
            <person name="Cuomo C.A."/>
            <person name="Heitman J."/>
        </authorList>
    </citation>
    <scope>NUCLEOTIDE SEQUENCE [LARGE SCALE GENOMIC DNA]</scope>
    <source>
        <strain evidence="4 5">CBS 6074</strain>
    </source>
</reference>
<proteinExistence type="predicted"/>
<gene>
    <name evidence="4" type="ORF">L201_000424</name>
</gene>
<sequence>MFSRYSFGSSSNYPSLLAFNTLIGQHAGPSTLRSLQSFPTTRAFSSTTKRLARTHGNLSHYDALKLSKNSTKQQIKAKFYELSKQYHPDAKGGDTAKFHEINDAYAVLGDDTKRRQYDLSLSPASQSTHHTRHGQGHGYGYGSHGHSSFSPRDPYLHRAAQGPHRAWNNNSSTSTNSNHPRTENYNPFGRKTPPNFQYEYEYNFNYNPNSRTTNNTSSSATAKRKKQQEDEEALANSGGGIWKFLVTVSLIFVVISLGGGLTANSSTRYHWTLLESVDADLTKDKLGLNDKQSAQKKDKKRKRADSKDINTDILDKLK</sequence>
<evidence type="ECO:0000256" key="1">
    <source>
        <dbReference type="ARBA" id="ARBA00023186"/>
    </source>
</evidence>
<dbReference type="Pfam" id="PF00226">
    <property type="entry name" value="DnaJ"/>
    <property type="match status" value="1"/>
</dbReference>
<protein>
    <recommendedName>
        <fullName evidence="3">J domain-containing protein</fullName>
    </recommendedName>
</protein>
<organism evidence="4 5">
    <name type="scientific">Kwoniella dendrophila CBS 6074</name>
    <dbReference type="NCBI Taxonomy" id="1295534"/>
    <lineage>
        <taxon>Eukaryota</taxon>
        <taxon>Fungi</taxon>
        <taxon>Dikarya</taxon>
        <taxon>Basidiomycota</taxon>
        <taxon>Agaricomycotina</taxon>
        <taxon>Tremellomycetes</taxon>
        <taxon>Tremellales</taxon>
        <taxon>Cryptococcaceae</taxon>
        <taxon>Kwoniella</taxon>
    </lineage>
</organism>
<feature type="compositionally biased region" description="Low complexity" evidence="2">
    <location>
        <begin position="168"/>
        <end position="178"/>
    </location>
</feature>
<dbReference type="PROSITE" id="PS50076">
    <property type="entry name" value="DNAJ_2"/>
    <property type="match status" value="1"/>
</dbReference>
<name>A0AAX4JLY1_9TREE</name>
<dbReference type="PROSITE" id="PS00636">
    <property type="entry name" value="DNAJ_1"/>
    <property type="match status" value="1"/>
</dbReference>
<dbReference type="RefSeq" id="XP_066072323.1">
    <property type="nucleotide sequence ID" value="XM_066216226.1"/>
</dbReference>